<keyword evidence="5" id="KW-1185">Reference proteome</keyword>
<name>A0A2N5V851_9BASI</name>
<evidence type="ECO:0000256" key="1">
    <source>
        <dbReference type="SAM" id="MobiDB-lite"/>
    </source>
</evidence>
<feature type="compositionally biased region" description="Low complexity" evidence="1">
    <location>
        <begin position="914"/>
        <end position="927"/>
    </location>
</feature>
<feature type="compositionally biased region" description="Low complexity" evidence="1">
    <location>
        <begin position="206"/>
        <end position="215"/>
    </location>
</feature>
<evidence type="ECO:0000259" key="2">
    <source>
        <dbReference type="Pfam" id="PF08457"/>
    </source>
</evidence>
<gene>
    <name evidence="3" type="ORF">PCANC_20013</name>
    <name evidence="4" type="ORF">PCASD_04199</name>
</gene>
<feature type="domain" description="Sfi1 spindle body" evidence="2">
    <location>
        <begin position="490"/>
        <end position="783"/>
    </location>
</feature>
<dbReference type="InterPro" id="IPR013665">
    <property type="entry name" value="Sfi1_dom"/>
</dbReference>
<dbReference type="EMBL" id="PGCJ01001084">
    <property type="protein sequence ID" value="PLW09875.1"/>
    <property type="molecule type" value="Genomic_DNA"/>
</dbReference>
<dbReference type="Pfam" id="PF08457">
    <property type="entry name" value="Sfi1"/>
    <property type="match status" value="1"/>
</dbReference>
<feature type="region of interest" description="Disordered" evidence="1">
    <location>
        <begin position="106"/>
        <end position="223"/>
    </location>
</feature>
<feature type="region of interest" description="Disordered" evidence="1">
    <location>
        <begin position="1022"/>
        <end position="1089"/>
    </location>
</feature>
<feature type="compositionally biased region" description="Low complexity" evidence="1">
    <location>
        <begin position="993"/>
        <end position="1009"/>
    </location>
</feature>
<feature type="compositionally biased region" description="Low complexity" evidence="1">
    <location>
        <begin position="108"/>
        <end position="142"/>
    </location>
</feature>
<dbReference type="OrthoDB" id="1933281at2759"/>
<feature type="compositionally biased region" description="Polar residues" evidence="1">
    <location>
        <begin position="1049"/>
        <end position="1065"/>
    </location>
</feature>
<evidence type="ECO:0000313" key="4">
    <source>
        <dbReference type="EMBL" id="PLW46175.1"/>
    </source>
</evidence>
<reference evidence="5 6" key="1">
    <citation type="submission" date="2017-11" db="EMBL/GenBank/DDBJ databases">
        <title>De novo assembly and phasing of dikaryotic genomes from two isolates of Puccinia coronata f. sp. avenae, the causal agent of oat crown rust.</title>
        <authorList>
            <person name="Miller M.E."/>
            <person name="Zhang Y."/>
            <person name="Omidvar V."/>
            <person name="Sperschneider J."/>
            <person name="Schwessinger B."/>
            <person name="Raley C."/>
            <person name="Palmer J.M."/>
            <person name="Garnica D."/>
            <person name="Upadhyaya N."/>
            <person name="Rathjen J."/>
            <person name="Taylor J.M."/>
            <person name="Park R.F."/>
            <person name="Dodds P.N."/>
            <person name="Hirsch C.D."/>
            <person name="Kianian S.F."/>
            <person name="Figueroa M."/>
        </authorList>
    </citation>
    <scope>NUCLEOTIDE SEQUENCE [LARGE SCALE GENOMIC DNA]</scope>
    <source>
        <strain evidence="3">12NC29</strain>
        <strain evidence="4">12SD80</strain>
    </source>
</reference>
<feature type="compositionally biased region" description="Low complexity" evidence="1">
    <location>
        <begin position="1026"/>
        <end position="1041"/>
    </location>
</feature>
<protein>
    <recommendedName>
        <fullName evidence="2">Sfi1 spindle body domain-containing protein</fullName>
    </recommendedName>
</protein>
<accession>A0A2N5V851</accession>
<dbReference type="Proteomes" id="UP000235388">
    <property type="component" value="Unassembled WGS sequence"/>
</dbReference>
<dbReference type="EMBL" id="PGCI01000042">
    <property type="protein sequence ID" value="PLW46175.1"/>
    <property type="molecule type" value="Genomic_DNA"/>
</dbReference>
<organism evidence="4 6">
    <name type="scientific">Puccinia coronata f. sp. avenae</name>
    <dbReference type="NCBI Taxonomy" id="200324"/>
    <lineage>
        <taxon>Eukaryota</taxon>
        <taxon>Fungi</taxon>
        <taxon>Dikarya</taxon>
        <taxon>Basidiomycota</taxon>
        <taxon>Pucciniomycotina</taxon>
        <taxon>Pucciniomycetes</taxon>
        <taxon>Pucciniales</taxon>
        <taxon>Pucciniaceae</taxon>
        <taxon>Puccinia</taxon>
    </lineage>
</organism>
<evidence type="ECO:0000313" key="3">
    <source>
        <dbReference type="EMBL" id="PLW09875.1"/>
    </source>
</evidence>
<feature type="region of interest" description="Disordered" evidence="1">
    <location>
        <begin position="883"/>
        <end position="1009"/>
    </location>
</feature>
<feature type="compositionally biased region" description="Basic and acidic residues" evidence="1">
    <location>
        <begin position="938"/>
        <end position="947"/>
    </location>
</feature>
<dbReference type="STRING" id="200324.A0A2N5V851"/>
<dbReference type="Proteomes" id="UP000235392">
    <property type="component" value="Unassembled WGS sequence"/>
</dbReference>
<dbReference type="AlphaFoldDB" id="A0A2N5V851"/>
<proteinExistence type="predicted"/>
<sequence>MPFSFSLTSNATSDASARTPHGSFPFLTATDAAILAEIISRTPRNVPAFNAILAVYNAVMEVRQLETPSREKYYSLLLKLSLVAGQDWYQRWSRVCASQGLLGPDGENNNNNNTTQHLLQLSPPSHSLMNGLDSSSSSSSSSGVDDASRTIRANRLRTHPDSPPLQSSPTPPAPTRSHVPRAMMHRQIQSTPNRLARFTPVRPTITSSSVSTEESSLGDDDADGGLQLGSRFVDPLDALSDRVRRETLLRLGFHTWSHLANYWRMANSEAHLGRDKLIVGYAWRKWRSRFGKRQREIRLVEGVAKTRSKSAVLIRWRTATAEHQRLRRKNYENQAISQVQTLMNRNLLIQHLTKWALVSKASVVQRLRDSNLTSLVISRWTHQFSQLRRMSHLADRYHADVKATNSARRLLVHWQWRTELKGREFQVMRISTQRLQIEVMERWRQLAMSLHLAHDFWVKSTQKACLRAWAHRRYRLKKMQRKASRVIAVRNHNLAGQMMNLWIIHERGRLLGRILVTRFLKTAFGAWLARFNRIRHYLDAQQQVFQKKVARRLTSKTLKAWRQVYQAKTIQLSAHAVDRYRFSLVARHLNRWMIVFSRIQDSHRRTCAEWRTQCLRQGWAVWSGRLQRARQHRLVRRRKRKLLKQAFHDWAALTCQKKEDHTLCMLFESRVNPSRTRWALRIWVARVVELKDSVRAVERDYSTRVLSAYFEAWIHRVSDIRRYEELANGFAEIQKIELRSRLLDFWRTRASDSRRRSKLLVGWCDSRDAKKLRWVWTHWVDKTIEQSLNFHEHETREMVDDRLREQSLQVWLTKTQALPALRFHRTQLKTSTLRHWSQLTQVRQLRVLAISLDRKSVLGEAFRVWWGKCVAIKASRIVSRFSRPSAFPGGNRQRTRSIPQLPDGSRRALAAAISEPSSLPRSSPGRSAVDLPAPSARRMHDARRMDESTTSGDESSVPGSHDEQLEDSQEGGLKEEEEEEYEEEEDQTVLGDASEIVVTEEVSTTETEAVTEVEIERMMRRRITTRRFAPPAAAAARTPTAEQVEDSDLTSGPSDKPFPSSSSRARTFYRRNDQPVVPSPSPPPRARHHQLLMGLRSLDLRRGPRHQ</sequence>
<comment type="caution">
    <text evidence="4">The sequence shown here is derived from an EMBL/GenBank/DDBJ whole genome shotgun (WGS) entry which is preliminary data.</text>
</comment>
<feature type="compositionally biased region" description="Acidic residues" evidence="1">
    <location>
        <begin position="964"/>
        <end position="987"/>
    </location>
</feature>
<evidence type="ECO:0000313" key="5">
    <source>
        <dbReference type="Proteomes" id="UP000235388"/>
    </source>
</evidence>
<feature type="compositionally biased region" description="Polar residues" evidence="1">
    <location>
        <begin position="948"/>
        <end position="958"/>
    </location>
</feature>
<evidence type="ECO:0000313" key="6">
    <source>
        <dbReference type="Proteomes" id="UP000235392"/>
    </source>
</evidence>